<sequence length="95" mass="11093">MRRKEKPNPDLNDELNIDEKIKAIRNILNSLEQVLFNLSPLLDKILLMDEANSYHKNGNFKTLIELFDTISKESKKLAFPLSVLGLPEEFYDMRN</sequence>
<gene>
    <name evidence="1" type="ORF">LCGC14_0765790</name>
</gene>
<dbReference type="AlphaFoldDB" id="A0A0F9QJJ6"/>
<evidence type="ECO:0000313" key="1">
    <source>
        <dbReference type="EMBL" id="KKN37207.1"/>
    </source>
</evidence>
<protein>
    <submittedName>
        <fullName evidence="1">Uncharacterized protein</fullName>
    </submittedName>
</protein>
<comment type="caution">
    <text evidence="1">The sequence shown here is derived from an EMBL/GenBank/DDBJ whole genome shotgun (WGS) entry which is preliminary data.</text>
</comment>
<organism evidence="1">
    <name type="scientific">marine sediment metagenome</name>
    <dbReference type="NCBI Taxonomy" id="412755"/>
    <lineage>
        <taxon>unclassified sequences</taxon>
        <taxon>metagenomes</taxon>
        <taxon>ecological metagenomes</taxon>
    </lineage>
</organism>
<proteinExistence type="predicted"/>
<reference evidence="1" key="1">
    <citation type="journal article" date="2015" name="Nature">
        <title>Complex archaea that bridge the gap between prokaryotes and eukaryotes.</title>
        <authorList>
            <person name="Spang A."/>
            <person name="Saw J.H."/>
            <person name="Jorgensen S.L."/>
            <person name="Zaremba-Niedzwiedzka K."/>
            <person name="Martijn J."/>
            <person name="Lind A.E."/>
            <person name="van Eijk R."/>
            <person name="Schleper C."/>
            <person name="Guy L."/>
            <person name="Ettema T.J."/>
        </authorList>
    </citation>
    <scope>NUCLEOTIDE SEQUENCE</scope>
</reference>
<dbReference type="EMBL" id="LAZR01001910">
    <property type="protein sequence ID" value="KKN37207.1"/>
    <property type="molecule type" value="Genomic_DNA"/>
</dbReference>
<accession>A0A0F9QJJ6</accession>
<name>A0A0F9QJJ6_9ZZZZ</name>